<gene>
    <name evidence="2" type="ORF">CORT_0B05695</name>
</gene>
<dbReference type="RefSeq" id="XP_003867715.1">
    <property type="nucleotide sequence ID" value="XM_003867667.1"/>
</dbReference>
<dbReference type="KEGG" id="cot:CORT_0B05695"/>
<dbReference type="OrthoDB" id="4025603at2759"/>
<name>H8WZT3_CANO9</name>
<dbReference type="Proteomes" id="UP000005018">
    <property type="component" value="Chromosome 2"/>
</dbReference>
<protein>
    <submittedName>
        <fullName evidence="2">NADPH-dependent methylglyoxal reductase</fullName>
    </submittedName>
</protein>
<proteinExistence type="predicted"/>
<evidence type="ECO:0000313" key="3">
    <source>
        <dbReference type="Proteomes" id="UP000005018"/>
    </source>
</evidence>
<reference evidence="2 3" key="1">
    <citation type="journal article" date="2012" name="PLoS ONE">
        <title>Sequence and analysis of the genome of the pathogenic yeast Candida orthopsilosis.</title>
        <authorList>
            <person name="Riccombeni A."/>
            <person name="Vidanes G."/>
            <person name="Proux-Wera E."/>
            <person name="Wolfe K.H."/>
            <person name="Butler G."/>
        </authorList>
    </citation>
    <scope>NUCLEOTIDE SEQUENCE [LARGE SCALE GENOMIC DNA]</scope>
    <source>
        <strain evidence="2 3">Co 90-125</strain>
    </source>
</reference>
<evidence type="ECO:0000256" key="1">
    <source>
        <dbReference type="SAM" id="MobiDB-lite"/>
    </source>
</evidence>
<dbReference type="GeneID" id="14539071"/>
<keyword evidence="3" id="KW-1185">Reference proteome</keyword>
<evidence type="ECO:0000313" key="2">
    <source>
        <dbReference type="EMBL" id="CCG22278.1"/>
    </source>
</evidence>
<organism evidence="2 3">
    <name type="scientific">Candida orthopsilosis (strain 90-125)</name>
    <name type="common">Yeast</name>
    <dbReference type="NCBI Taxonomy" id="1136231"/>
    <lineage>
        <taxon>Eukaryota</taxon>
        <taxon>Fungi</taxon>
        <taxon>Dikarya</taxon>
        <taxon>Ascomycota</taxon>
        <taxon>Saccharomycotina</taxon>
        <taxon>Pichiomycetes</taxon>
        <taxon>Debaryomycetaceae</taxon>
        <taxon>Candida/Lodderomyces clade</taxon>
        <taxon>Candida</taxon>
    </lineage>
</organism>
<sequence length="70" mass="7782">MDSLLKQGEELYKSGQITQEDAKDAFQAFSKGDNFQDSAKDAYSAYQENHKGGEKKGDKADSKDEKSESK</sequence>
<feature type="compositionally biased region" description="Basic and acidic residues" evidence="1">
    <location>
        <begin position="48"/>
        <end position="70"/>
    </location>
</feature>
<feature type="region of interest" description="Disordered" evidence="1">
    <location>
        <begin position="39"/>
        <end position="70"/>
    </location>
</feature>
<dbReference type="HOGENOM" id="CLU_2793741_0_0_1"/>
<accession>H8WZT3</accession>
<dbReference type="AlphaFoldDB" id="H8WZT3"/>
<dbReference type="EMBL" id="HE681720">
    <property type="protein sequence ID" value="CCG22278.1"/>
    <property type="molecule type" value="Genomic_DNA"/>
</dbReference>